<dbReference type="Proteomes" id="UP001501456">
    <property type="component" value="Unassembled WGS sequence"/>
</dbReference>
<evidence type="ECO:0000313" key="1">
    <source>
        <dbReference type="EMBL" id="GAA3787883.1"/>
    </source>
</evidence>
<name>A0ABP7HAR1_9FLAO</name>
<gene>
    <name evidence="1" type="ORF">GCM10022271_20610</name>
</gene>
<sequence>MAVIKKKSDMSDLEVPKESSKDKAHSIVKGAFGAIPFAGGVASETFGLILSQPITKRREEWMQAVVDKLKYLEQTSESFKIENLKENDEFVTFLIEASQIAFKTHQTEKLYYLQNSIGNYFDNQLEFDKKHSFLRIIDELTPTHFIILSYISLNENYIAGSIKGYESLLEHYLKNNPKIDKYYFRKCVRDLENVSLIRISGDFHDYIGGGGFAIDERAPSIKLLDFGAELIKYILEQKKLLATKYCGKKQVKIY</sequence>
<comment type="caution">
    <text evidence="1">The sequence shown here is derived from an EMBL/GenBank/DDBJ whole genome shotgun (WGS) entry which is preliminary data.</text>
</comment>
<dbReference type="EMBL" id="BAABBI010000002">
    <property type="protein sequence ID" value="GAA3787883.1"/>
    <property type="molecule type" value="Genomic_DNA"/>
</dbReference>
<proteinExistence type="predicted"/>
<evidence type="ECO:0000313" key="2">
    <source>
        <dbReference type="Proteomes" id="UP001501456"/>
    </source>
</evidence>
<keyword evidence="2" id="KW-1185">Reference proteome</keyword>
<reference evidence="2" key="1">
    <citation type="journal article" date="2019" name="Int. J. Syst. Evol. Microbiol.">
        <title>The Global Catalogue of Microorganisms (GCM) 10K type strain sequencing project: providing services to taxonomists for standard genome sequencing and annotation.</title>
        <authorList>
            <consortium name="The Broad Institute Genomics Platform"/>
            <consortium name="The Broad Institute Genome Sequencing Center for Infectious Disease"/>
            <person name="Wu L."/>
            <person name="Ma J."/>
        </authorList>
    </citation>
    <scope>NUCLEOTIDE SEQUENCE [LARGE SCALE GENOMIC DNA]</scope>
    <source>
        <strain evidence="2">JCM 17525</strain>
    </source>
</reference>
<organism evidence="1 2">
    <name type="scientific">Corallibacter vietnamensis</name>
    <dbReference type="NCBI Taxonomy" id="904130"/>
    <lineage>
        <taxon>Bacteria</taxon>
        <taxon>Pseudomonadati</taxon>
        <taxon>Bacteroidota</taxon>
        <taxon>Flavobacteriia</taxon>
        <taxon>Flavobacteriales</taxon>
        <taxon>Flavobacteriaceae</taxon>
        <taxon>Corallibacter</taxon>
    </lineage>
</organism>
<protein>
    <submittedName>
        <fullName evidence="1">Uncharacterized protein</fullName>
    </submittedName>
</protein>
<accession>A0ABP7HAR1</accession>